<dbReference type="EMBL" id="SLWS01000012">
    <property type="protein sequence ID" value="TCO52436.1"/>
    <property type="molecule type" value="Genomic_DNA"/>
</dbReference>
<dbReference type="InterPro" id="IPR024072">
    <property type="entry name" value="DHFR-like_dom_sf"/>
</dbReference>
<keyword evidence="6" id="KW-1185">Reference proteome</keyword>
<dbReference type="OrthoDB" id="5243299at2"/>
<dbReference type="Pfam" id="PF01872">
    <property type="entry name" value="RibD_C"/>
    <property type="match status" value="1"/>
</dbReference>
<keyword evidence="3" id="KW-0560">Oxidoreductase</keyword>
<organism evidence="5 6">
    <name type="scientific">Actinocrispum wychmicini</name>
    <dbReference type="NCBI Taxonomy" id="1213861"/>
    <lineage>
        <taxon>Bacteria</taxon>
        <taxon>Bacillati</taxon>
        <taxon>Actinomycetota</taxon>
        <taxon>Actinomycetes</taxon>
        <taxon>Pseudonocardiales</taxon>
        <taxon>Pseudonocardiaceae</taxon>
        <taxon>Actinocrispum</taxon>
    </lineage>
</organism>
<dbReference type="GO" id="GO:0009231">
    <property type="term" value="P:riboflavin biosynthetic process"/>
    <property type="evidence" value="ECO:0007669"/>
    <property type="project" value="InterPro"/>
</dbReference>
<dbReference type="AlphaFoldDB" id="A0A4R2J777"/>
<sequence>MAVYQAWSGHGPHALIDAVHTLWPDPTAAEATDQALESVYAYPENLDRPWVQVNFVTSLDGAVSVGGRSSGLSGPGDQRVFHIHRDICDVILVGAATALIERYRGLKRNEVRAERRARLGLAELPPVAVVTAKASITPDSLLVSDTIVPPIILTCESAPPDRRKALADAGADVVVVGDEDVDLVAAMTELNRRGLRRVDCEGGPRLFGHMIVAELVDQLCLTLSPLLTACDAGRIVGGPTLTAPRGMKLHAVLRDGDFLMLTYRR</sequence>
<dbReference type="Gene3D" id="3.40.430.10">
    <property type="entry name" value="Dihydrofolate Reductase, subunit A"/>
    <property type="match status" value="1"/>
</dbReference>
<evidence type="ECO:0000256" key="1">
    <source>
        <dbReference type="ARBA" id="ARBA00005104"/>
    </source>
</evidence>
<dbReference type="PANTHER" id="PTHR38011:SF7">
    <property type="entry name" value="2,5-DIAMINO-6-RIBOSYLAMINO-4(3H)-PYRIMIDINONE 5'-PHOSPHATE REDUCTASE"/>
    <property type="match status" value="1"/>
</dbReference>
<name>A0A4R2J777_9PSEU</name>
<dbReference type="PANTHER" id="PTHR38011">
    <property type="entry name" value="DIHYDROFOLATE REDUCTASE FAMILY PROTEIN (AFU_ORTHOLOGUE AFUA_8G06820)"/>
    <property type="match status" value="1"/>
</dbReference>
<dbReference type="GO" id="GO:0008703">
    <property type="term" value="F:5-amino-6-(5-phosphoribosylamino)uracil reductase activity"/>
    <property type="evidence" value="ECO:0007669"/>
    <property type="project" value="InterPro"/>
</dbReference>
<evidence type="ECO:0000259" key="4">
    <source>
        <dbReference type="Pfam" id="PF01872"/>
    </source>
</evidence>
<dbReference type="InterPro" id="IPR002734">
    <property type="entry name" value="RibDG_C"/>
</dbReference>
<dbReference type="Proteomes" id="UP000295680">
    <property type="component" value="Unassembled WGS sequence"/>
</dbReference>
<comment type="caution">
    <text evidence="5">The sequence shown here is derived from an EMBL/GenBank/DDBJ whole genome shotgun (WGS) entry which is preliminary data.</text>
</comment>
<comment type="pathway">
    <text evidence="1">Cofactor biosynthesis; riboflavin biosynthesis.</text>
</comment>
<feature type="domain" description="Bacterial bifunctional deaminase-reductase C-terminal" evidence="4">
    <location>
        <begin position="49"/>
        <end position="248"/>
    </location>
</feature>
<gene>
    <name evidence="5" type="ORF">EV192_112168</name>
</gene>
<proteinExistence type="predicted"/>
<protein>
    <submittedName>
        <fullName evidence="5">5-amino-6-(5-phosphoribosylamino)uracil reductase</fullName>
    </submittedName>
</protein>
<evidence type="ECO:0000313" key="5">
    <source>
        <dbReference type="EMBL" id="TCO52436.1"/>
    </source>
</evidence>
<accession>A0A4R2J777</accession>
<reference evidence="5 6" key="1">
    <citation type="submission" date="2019-03" db="EMBL/GenBank/DDBJ databases">
        <title>Genomic Encyclopedia of Type Strains, Phase IV (KMG-IV): sequencing the most valuable type-strain genomes for metagenomic binning, comparative biology and taxonomic classification.</title>
        <authorList>
            <person name="Goeker M."/>
        </authorList>
    </citation>
    <scope>NUCLEOTIDE SEQUENCE [LARGE SCALE GENOMIC DNA]</scope>
    <source>
        <strain evidence="5 6">DSM 45934</strain>
    </source>
</reference>
<keyword evidence="2" id="KW-0521">NADP</keyword>
<evidence type="ECO:0000256" key="2">
    <source>
        <dbReference type="ARBA" id="ARBA00022857"/>
    </source>
</evidence>
<dbReference type="SUPFAM" id="SSF53597">
    <property type="entry name" value="Dihydrofolate reductase-like"/>
    <property type="match status" value="1"/>
</dbReference>
<dbReference type="InterPro" id="IPR050765">
    <property type="entry name" value="Riboflavin_Biosynth_HTPR"/>
</dbReference>
<evidence type="ECO:0000313" key="6">
    <source>
        <dbReference type="Proteomes" id="UP000295680"/>
    </source>
</evidence>
<evidence type="ECO:0000256" key="3">
    <source>
        <dbReference type="ARBA" id="ARBA00023002"/>
    </source>
</evidence>